<name>A0A5N6Z5W2_9EURO</name>
<dbReference type="AlphaFoldDB" id="A0A5N6Z5W2"/>
<dbReference type="EMBL" id="ML739108">
    <property type="protein sequence ID" value="KAE8353072.1"/>
    <property type="molecule type" value="Genomic_DNA"/>
</dbReference>
<organism evidence="1 2">
    <name type="scientific">Aspergillus coremiiformis</name>
    <dbReference type="NCBI Taxonomy" id="138285"/>
    <lineage>
        <taxon>Eukaryota</taxon>
        <taxon>Fungi</taxon>
        <taxon>Dikarya</taxon>
        <taxon>Ascomycota</taxon>
        <taxon>Pezizomycotina</taxon>
        <taxon>Eurotiomycetes</taxon>
        <taxon>Eurotiomycetidae</taxon>
        <taxon>Eurotiales</taxon>
        <taxon>Aspergillaceae</taxon>
        <taxon>Aspergillus</taxon>
        <taxon>Aspergillus subgen. Circumdati</taxon>
    </lineage>
</organism>
<keyword evidence="2" id="KW-1185">Reference proteome</keyword>
<proteinExistence type="predicted"/>
<evidence type="ECO:0000313" key="1">
    <source>
        <dbReference type="EMBL" id="KAE8353072.1"/>
    </source>
</evidence>
<protein>
    <submittedName>
        <fullName evidence="1">Uncharacterized protein</fullName>
    </submittedName>
</protein>
<reference evidence="2" key="1">
    <citation type="submission" date="2019-04" db="EMBL/GenBank/DDBJ databases">
        <title>Friends and foes A comparative genomics studyof 23 Aspergillus species from section Flavi.</title>
        <authorList>
            <consortium name="DOE Joint Genome Institute"/>
            <person name="Kjaerbolling I."/>
            <person name="Vesth T."/>
            <person name="Frisvad J.C."/>
            <person name="Nybo J.L."/>
            <person name="Theobald S."/>
            <person name="Kildgaard S."/>
            <person name="Isbrandt T."/>
            <person name="Kuo A."/>
            <person name="Sato A."/>
            <person name="Lyhne E.K."/>
            <person name="Kogle M.E."/>
            <person name="Wiebenga A."/>
            <person name="Kun R.S."/>
            <person name="Lubbers R.J."/>
            <person name="Makela M.R."/>
            <person name="Barry K."/>
            <person name="Chovatia M."/>
            <person name="Clum A."/>
            <person name="Daum C."/>
            <person name="Haridas S."/>
            <person name="He G."/>
            <person name="LaButti K."/>
            <person name="Lipzen A."/>
            <person name="Mondo S."/>
            <person name="Riley R."/>
            <person name="Salamov A."/>
            <person name="Simmons B.A."/>
            <person name="Magnuson J.K."/>
            <person name="Henrissat B."/>
            <person name="Mortensen U.H."/>
            <person name="Larsen T.O."/>
            <person name="Devries R.P."/>
            <person name="Grigoriev I.V."/>
            <person name="Machida M."/>
            <person name="Baker S.E."/>
            <person name="Andersen M.R."/>
        </authorList>
    </citation>
    <scope>NUCLEOTIDE SEQUENCE [LARGE SCALE GENOMIC DNA]</scope>
    <source>
        <strain evidence="2">CBS 553.77</strain>
    </source>
</reference>
<sequence length="64" mass="7257">MDDHEGFSLDIEASMVGCYCSTLFGSLGIVSGSHFLRLLSWYGYQTMLFVHCHHCLQYRLGILP</sequence>
<evidence type="ECO:0000313" key="2">
    <source>
        <dbReference type="Proteomes" id="UP000327118"/>
    </source>
</evidence>
<gene>
    <name evidence="1" type="ORF">BDV28DRAFT_133809</name>
</gene>
<accession>A0A5N6Z5W2</accession>
<dbReference type="Proteomes" id="UP000327118">
    <property type="component" value="Unassembled WGS sequence"/>
</dbReference>